<evidence type="ECO:0000256" key="4">
    <source>
        <dbReference type="ARBA" id="ARBA00022692"/>
    </source>
</evidence>
<feature type="binding site" evidence="17">
    <location>
        <position position="730"/>
    </location>
    <ligand>
        <name>L-glutamate</name>
        <dbReference type="ChEBI" id="CHEBI:29985"/>
    </ligand>
</feature>
<feature type="binding site" evidence="17">
    <location>
        <position position="510"/>
    </location>
    <ligand>
        <name>L-glutamate</name>
        <dbReference type="ChEBI" id="CHEBI:29985"/>
    </ligand>
</feature>
<feature type="domain" description="Ionotropic glutamate receptor L-glutamate and glycine-binding" evidence="24">
    <location>
        <begin position="438"/>
        <end position="499"/>
    </location>
</feature>
<dbReference type="Proteomes" id="UP000005408">
    <property type="component" value="Unassembled WGS sequence"/>
</dbReference>
<evidence type="ECO:0000259" key="24">
    <source>
        <dbReference type="SMART" id="SM00918"/>
    </source>
</evidence>
<dbReference type="GO" id="GO:0004888">
    <property type="term" value="F:transmembrane signaling receptor activity"/>
    <property type="evidence" value="ECO:0007669"/>
    <property type="project" value="UniProtKB-ARBA"/>
</dbReference>
<dbReference type="AlphaFoldDB" id="A0A8W8J3N2"/>
<evidence type="ECO:0000259" key="23">
    <source>
        <dbReference type="SMART" id="SM00079"/>
    </source>
</evidence>
<evidence type="ECO:0000256" key="16">
    <source>
        <dbReference type="ARBA" id="ARBA00072754"/>
    </source>
</evidence>
<evidence type="ECO:0000256" key="12">
    <source>
        <dbReference type="ARBA" id="ARBA00023257"/>
    </source>
</evidence>
<dbReference type="InterPro" id="IPR015683">
    <property type="entry name" value="Ionotropic_Glu_rcpt"/>
</dbReference>
<dbReference type="SUPFAM" id="SSF53850">
    <property type="entry name" value="Periplasmic binding protein-like II"/>
    <property type="match status" value="1"/>
</dbReference>
<keyword evidence="8" id="KW-0406">Ion transport</keyword>
<dbReference type="InterPro" id="IPR028082">
    <property type="entry name" value="Peripla_BP_I"/>
</dbReference>
<feature type="transmembrane region" description="Helical" evidence="21">
    <location>
        <begin position="631"/>
        <end position="651"/>
    </location>
</feature>
<evidence type="ECO:0000256" key="22">
    <source>
        <dbReference type="SAM" id="SignalP"/>
    </source>
</evidence>
<dbReference type="Pfam" id="PF01094">
    <property type="entry name" value="ANF_receptor"/>
    <property type="match status" value="1"/>
</dbReference>
<evidence type="ECO:0000256" key="9">
    <source>
        <dbReference type="ARBA" id="ARBA00023136"/>
    </source>
</evidence>
<feature type="chain" id="PRO_5042430963" description="Glutamate receptor 1" evidence="22">
    <location>
        <begin position="23"/>
        <end position="907"/>
    </location>
</feature>
<evidence type="ECO:0000256" key="11">
    <source>
        <dbReference type="ARBA" id="ARBA00023180"/>
    </source>
</evidence>
<evidence type="ECO:0000256" key="13">
    <source>
        <dbReference type="ARBA" id="ARBA00023286"/>
    </source>
</evidence>
<dbReference type="InterPro" id="IPR001320">
    <property type="entry name" value="Iontro_rcpt_C"/>
</dbReference>
<dbReference type="EnsemblMetazoa" id="G17104.5">
    <property type="protein sequence ID" value="G17104.5:cds"/>
    <property type="gene ID" value="G17104"/>
</dbReference>
<evidence type="ECO:0000256" key="7">
    <source>
        <dbReference type="ARBA" id="ARBA00023018"/>
    </source>
</evidence>
<dbReference type="EnsemblMetazoa" id="G17104.2">
    <property type="protein sequence ID" value="G17104.2:cds"/>
    <property type="gene ID" value="G17104"/>
</dbReference>
<feature type="site" description="Interaction with the cone snail toxin Con-ikot-ikot" evidence="18">
    <location>
        <position position="776"/>
    </location>
</feature>
<dbReference type="Pfam" id="PF10613">
    <property type="entry name" value="Lig_chan-Glu_bd"/>
    <property type="match status" value="1"/>
</dbReference>
<dbReference type="SUPFAM" id="SSF53822">
    <property type="entry name" value="Periplasmic binding protein-like I"/>
    <property type="match status" value="1"/>
</dbReference>
<keyword evidence="9 21" id="KW-0472">Membrane</keyword>
<dbReference type="GO" id="GO:0007166">
    <property type="term" value="P:cell surface receptor signaling pathway"/>
    <property type="evidence" value="ECO:0007669"/>
    <property type="project" value="UniProtKB-ARBA"/>
</dbReference>
<feature type="binding site" evidence="17">
    <location>
        <position position="515"/>
    </location>
    <ligand>
        <name>L-glutamate</name>
        <dbReference type="ChEBI" id="CHEBI:29985"/>
    </ligand>
</feature>
<dbReference type="Gene3D" id="3.40.190.10">
    <property type="entry name" value="Periplasmic binding protein-like II"/>
    <property type="match status" value="2"/>
</dbReference>
<dbReference type="EnsemblMetazoa" id="G17104.1">
    <property type="protein sequence ID" value="G17104.1:cds"/>
    <property type="gene ID" value="G17104"/>
</dbReference>
<dbReference type="FunFam" id="3.40.190.10:FF:000024">
    <property type="entry name" value="Glutamate receptor, ionotropic, delta 1"/>
    <property type="match status" value="1"/>
</dbReference>
<dbReference type="EnsemblMetazoa" id="G17104.4">
    <property type="protein sequence ID" value="G17104.4:cds"/>
    <property type="gene ID" value="G17104"/>
</dbReference>
<dbReference type="InterPro" id="IPR001508">
    <property type="entry name" value="Iono_Glu_rcpt_met"/>
</dbReference>
<proteinExistence type="inferred from homology"/>
<keyword evidence="13" id="KW-1071">Ligand-gated ion channel</keyword>
<dbReference type="CDD" id="cd06382">
    <property type="entry name" value="PBP1_iGluR_Kainate"/>
    <property type="match status" value="1"/>
</dbReference>
<dbReference type="PRINTS" id="PR00177">
    <property type="entry name" value="NMDARECEPTOR"/>
</dbReference>
<feature type="disulfide bond" evidence="19">
    <location>
        <begin position="742"/>
        <end position="800"/>
    </location>
</feature>
<feature type="binding site" evidence="17">
    <location>
        <position position="682"/>
    </location>
    <ligand>
        <name>L-glutamate</name>
        <dbReference type="ChEBI" id="CHEBI:29985"/>
    </ligand>
</feature>
<feature type="compositionally biased region" description="Polar residues" evidence="20">
    <location>
        <begin position="886"/>
        <end position="901"/>
    </location>
</feature>
<dbReference type="InterPro" id="IPR019594">
    <property type="entry name" value="Glu/Gly-bd"/>
</dbReference>
<feature type="binding site" evidence="17">
    <location>
        <position position="681"/>
    </location>
    <ligand>
        <name>L-glutamate</name>
        <dbReference type="ChEBI" id="CHEBI:29985"/>
    </ligand>
</feature>
<keyword evidence="2" id="KW-0813">Transport</keyword>
<evidence type="ECO:0000313" key="26">
    <source>
        <dbReference type="Proteomes" id="UP000005408"/>
    </source>
</evidence>
<feature type="transmembrane region" description="Helical" evidence="21">
    <location>
        <begin position="816"/>
        <end position="840"/>
    </location>
</feature>
<dbReference type="SMART" id="SM00918">
    <property type="entry name" value="Lig_chan-Glu_bd"/>
    <property type="match status" value="1"/>
</dbReference>
<evidence type="ECO:0000256" key="17">
    <source>
        <dbReference type="PIRSR" id="PIRSR601508-1"/>
    </source>
</evidence>
<evidence type="ECO:0000256" key="6">
    <source>
        <dbReference type="ARBA" id="ARBA00022989"/>
    </source>
</evidence>
<feature type="domain" description="Ionotropic glutamate receptor C-terminal" evidence="23">
    <location>
        <begin position="428"/>
        <end position="793"/>
    </location>
</feature>
<keyword evidence="3" id="KW-1003">Cell membrane</keyword>
<evidence type="ECO:0000256" key="20">
    <source>
        <dbReference type="SAM" id="MobiDB-lite"/>
    </source>
</evidence>
<keyword evidence="26" id="KW-1185">Reference proteome</keyword>
<comment type="subcellular location">
    <subcellularLocation>
        <location evidence="15">Postsynaptic cell membrane</location>
        <topology evidence="15">Multi-pass membrane protein</topology>
    </subcellularLocation>
</comment>
<dbReference type="GO" id="GO:0034702">
    <property type="term" value="C:monoatomic ion channel complex"/>
    <property type="evidence" value="ECO:0007669"/>
    <property type="project" value="UniProtKB-ARBA"/>
</dbReference>
<reference evidence="25" key="1">
    <citation type="submission" date="2022-08" db="UniProtKB">
        <authorList>
            <consortium name="EnsemblMetazoa"/>
        </authorList>
    </citation>
    <scope>IDENTIFICATION</scope>
    <source>
        <strain evidence="25">05x7-T-G4-1.051#20</strain>
    </source>
</reference>
<evidence type="ECO:0000256" key="1">
    <source>
        <dbReference type="ARBA" id="ARBA00008685"/>
    </source>
</evidence>
<evidence type="ECO:0000256" key="19">
    <source>
        <dbReference type="PIRSR" id="PIRSR601508-3"/>
    </source>
</evidence>
<evidence type="ECO:0000256" key="8">
    <source>
        <dbReference type="ARBA" id="ARBA00023065"/>
    </source>
</evidence>
<evidence type="ECO:0000256" key="5">
    <source>
        <dbReference type="ARBA" id="ARBA00022729"/>
    </source>
</evidence>
<dbReference type="Gene3D" id="1.10.287.70">
    <property type="match status" value="1"/>
</dbReference>
<dbReference type="Pfam" id="PF00060">
    <property type="entry name" value="Lig_chan"/>
    <property type="match status" value="1"/>
</dbReference>
<name>A0A8W8J3N2_MAGGI</name>
<organism evidence="25 26">
    <name type="scientific">Magallana gigas</name>
    <name type="common">Pacific oyster</name>
    <name type="synonym">Crassostrea gigas</name>
    <dbReference type="NCBI Taxonomy" id="29159"/>
    <lineage>
        <taxon>Eukaryota</taxon>
        <taxon>Metazoa</taxon>
        <taxon>Spiralia</taxon>
        <taxon>Lophotrochozoa</taxon>
        <taxon>Mollusca</taxon>
        <taxon>Bivalvia</taxon>
        <taxon>Autobranchia</taxon>
        <taxon>Pteriomorphia</taxon>
        <taxon>Ostreida</taxon>
        <taxon>Ostreoidea</taxon>
        <taxon>Ostreidae</taxon>
        <taxon>Magallana</taxon>
    </lineage>
</organism>
<keyword evidence="19" id="KW-1015">Disulfide bond</keyword>
<feature type="signal peptide" evidence="22">
    <location>
        <begin position="1"/>
        <end position="22"/>
    </location>
</feature>
<keyword evidence="10" id="KW-0675">Receptor</keyword>
<dbReference type="GO" id="GO:0005230">
    <property type="term" value="F:extracellular ligand-gated monoatomic ion channel activity"/>
    <property type="evidence" value="ECO:0007669"/>
    <property type="project" value="UniProtKB-ARBA"/>
</dbReference>
<keyword evidence="4 21" id="KW-0812">Transmembrane</keyword>
<dbReference type="GO" id="GO:0045211">
    <property type="term" value="C:postsynaptic membrane"/>
    <property type="evidence" value="ECO:0007669"/>
    <property type="project" value="UniProtKB-SubCell"/>
</dbReference>
<accession>A0A8W8J3N2</accession>
<keyword evidence="5 22" id="KW-0732">Signal</keyword>
<keyword evidence="11" id="KW-0325">Glycoprotein</keyword>
<evidence type="ECO:0000256" key="21">
    <source>
        <dbReference type="SAM" id="Phobius"/>
    </source>
</evidence>
<evidence type="ECO:0000256" key="10">
    <source>
        <dbReference type="ARBA" id="ARBA00023170"/>
    </source>
</evidence>
<sequence>MSYLRSLVLCAISFFGYCGTQQYPNTIRVDGFFEPEHKSAELAFKWTMQKINLHNDILSQVLVAYIVKEVPPDDSFDVSKKVCREIAAGCKVIFGPGTRVSSSHVQSMCKFLAIPHIQAHWDPRDVITDTKDPDKDHFSLNLYPYYLSLSTAFRNLIDYWKWTQFTVIYEDNDGLIRLQEVLKVSNLPETKVTVRKINDNPESYISLFKDLKERGEYRIIIDCHVSRVGIIMEKALQVNAVSEYFHYLFTTLDLGLVELEQFKHAGANITGMRLVDPERPLVSAVMGEWKYEMFSSSSRTSPLIDQTGIPTETALMYDAVYLFARGLHGVQNAKNMNFRQSIMCNSSTSWEDGISLLNYMKTMDFEGLTGRIHFGKYGERSDFTLDITKLDKPGLRKIGTWGSKTGVNITEDVKENRKKISDKLANKTLIVTTVLDDPYVFQKIDENGVVTYEGFCIDLLNEISNHLGFKYEIRVSPKNEYGNCNDEGVCNGMVKELVEKRADLAVAGMTITYEREQVIDFTKPFWNIGITILFRKPKPEPPELFSFLSPLDTQVWIYVIAVYLCVSFMMFVIARFTPYEWCNPHPCDPNTDTVENQFSVLNSLWFTIGAFMQQGCEIAPRAVSTRMVAGCWWFFTLIIISSYTANLAAFLTIEKMVSPIQGAEDLAKQTDIKYGTLGSGSTKAFFERSKFPTYQRMWSFMKTATPSVFVAGNKEGEGRVLNGDYAYFAESSTIEYMVERNCDLMQVGQWLDSKGYGIGLPQDSPYRDKISSIILKLQEDQTIQKFYNTWWKEKNKDGECIDSTKKQTNALTIKNVGGIFVVLIAGTMAGVVVAFFEFLWKARKNAKEDKQSLCSEIGEELRFAVRCFDSSSKPVHRKPSYDVTDNGLQSMPLNSYKNNGRNDIGFN</sequence>
<feature type="region of interest" description="Disordered" evidence="20">
    <location>
        <begin position="872"/>
        <end position="907"/>
    </location>
</feature>
<keyword evidence="12" id="KW-0628">Postsynaptic cell membrane</keyword>
<dbReference type="FunFam" id="3.40.190.10:FF:000060">
    <property type="entry name" value="Glutamate receptor ionotropic, kainate 1"/>
    <property type="match status" value="1"/>
</dbReference>
<dbReference type="Gene3D" id="3.40.50.2300">
    <property type="match status" value="2"/>
</dbReference>
<dbReference type="PANTHER" id="PTHR18966">
    <property type="entry name" value="IONOTROPIC GLUTAMATE RECEPTOR"/>
    <property type="match status" value="1"/>
</dbReference>
<keyword evidence="7" id="KW-0770">Synapse</keyword>
<evidence type="ECO:0000313" key="25">
    <source>
        <dbReference type="EnsemblMetazoa" id="G17104.5:cds"/>
    </source>
</evidence>
<evidence type="ECO:0000256" key="14">
    <source>
        <dbReference type="ARBA" id="ARBA00023303"/>
    </source>
</evidence>
<feature type="transmembrane region" description="Helical" evidence="21">
    <location>
        <begin position="555"/>
        <end position="574"/>
    </location>
</feature>
<dbReference type="FunFam" id="3.40.50.2300:FF:000004">
    <property type="entry name" value="Glutamate receptor, ionotropic, AMPA 2"/>
    <property type="match status" value="1"/>
</dbReference>
<dbReference type="EnsemblMetazoa" id="G17104.3">
    <property type="protein sequence ID" value="G17104.3:cds"/>
    <property type="gene ID" value="G17104"/>
</dbReference>
<protein>
    <recommendedName>
        <fullName evidence="16">Glutamate receptor 1</fullName>
    </recommendedName>
</protein>
<keyword evidence="6 21" id="KW-1133">Transmembrane helix</keyword>
<dbReference type="FunFam" id="1.10.287.70:FF:000064">
    <property type="entry name" value="Glutamate receptor ionotropic, kainate"/>
    <property type="match status" value="1"/>
</dbReference>
<comment type="similarity">
    <text evidence="1">Belongs to the glutamate-gated ion channel (TC 1.A.10.1) family.</text>
</comment>
<evidence type="ECO:0000256" key="15">
    <source>
        <dbReference type="ARBA" id="ARBA00034104"/>
    </source>
</evidence>
<dbReference type="SMART" id="SM00079">
    <property type="entry name" value="PBPe"/>
    <property type="match status" value="1"/>
</dbReference>
<evidence type="ECO:0000256" key="2">
    <source>
        <dbReference type="ARBA" id="ARBA00022448"/>
    </source>
</evidence>
<evidence type="ECO:0000256" key="18">
    <source>
        <dbReference type="PIRSR" id="PIRSR601508-2"/>
    </source>
</evidence>
<dbReference type="InterPro" id="IPR001828">
    <property type="entry name" value="ANF_lig-bd_rcpt"/>
</dbReference>
<feature type="site" description="Crucial to convey clamshell closure to channel opening" evidence="18">
    <location>
        <position position="660"/>
    </location>
</feature>
<evidence type="ECO:0000256" key="3">
    <source>
        <dbReference type="ARBA" id="ARBA00022475"/>
    </source>
</evidence>
<keyword evidence="14" id="KW-0407">Ion channel</keyword>